<dbReference type="OrthoDB" id="31282at2157"/>
<feature type="transmembrane region" description="Helical" evidence="1">
    <location>
        <begin position="286"/>
        <end position="304"/>
    </location>
</feature>
<keyword evidence="3" id="KW-1185">Reference proteome</keyword>
<feature type="transmembrane region" description="Helical" evidence="1">
    <location>
        <begin position="316"/>
        <end position="335"/>
    </location>
</feature>
<proteinExistence type="predicted"/>
<feature type="transmembrane region" description="Helical" evidence="1">
    <location>
        <begin position="177"/>
        <end position="195"/>
    </location>
</feature>
<dbReference type="Pfam" id="PF04123">
    <property type="entry name" value="DUF373"/>
    <property type="match status" value="1"/>
</dbReference>
<feature type="transmembrane region" description="Helical" evidence="1">
    <location>
        <begin position="154"/>
        <end position="171"/>
    </location>
</feature>
<accession>D5VQH1</accession>
<keyword evidence="1" id="KW-0812">Transmembrane</keyword>
<evidence type="ECO:0000256" key="1">
    <source>
        <dbReference type="SAM" id="Phobius"/>
    </source>
</evidence>
<gene>
    <name evidence="2" type="ordered locus">Metin_0152</name>
</gene>
<keyword evidence="1" id="KW-0472">Membrane</keyword>
<dbReference type="EMBL" id="CP002009">
    <property type="protein sequence ID" value="ADG12824.1"/>
    <property type="molecule type" value="Genomic_DNA"/>
</dbReference>
<evidence type="ECO:0008006" key="4">
    <source>
        <dbReference type="Google" id="ProtNLM"/>
    </source>
</evidence>
<dbReference type="RefSeq" id="WP_013099570.1">
    <property type="nucleotide sequence ID" value="NC_014122.1"/>
</dbReference>
<protein>
    <recommendedName>
        <fullName evidence="4">DUF373 family protein</fullName>
    </recommendedName>
</protein>
<name>D5VQH1_METIM</name>
<evidence type="ECO:0000313" key="2">
    <source>
        <dbReference type="EMBL" id="ADG12824.1"/>
    </source>
</evidence>
<organism evidence="2 3">
    <name type="scientific">Methanocaldococcus infernus (strain DSM 11812 / JCM 15783 / ME)</name>
    <dbReference type="NCBI Taxonomy" id="573063"/>
    <lineage>
        <taxon>Archaea</taxon>
        <taxon>Methanobacteriati</taxon>
        <taxon>Methanobacteriota</taxon>
        <taxon>Methanomada group</taxon>
        <taxon>Methanococci</taxon>
        <taxon>Methanococcales</taxon>
        <taxon>Methanocaldococcaceae</taxon>
        <taxon>Methanocaldococcus</taxon>
    </lineage>
</organism>
<sequence length="342" mass="38824">MYLVLIVDLDDDVGRKAGLKTPILGREECIKAAIKLGLSDPGDSDINSILGGVKLYDELKKEGAEIAIVSGSKDVESKECAEKIKGQLDFLLNLYSPKFIYVVSDGKEDELIINYLKGHDIFVWKKRIVVKQSETLESTYYLLQEFIKKTMEEYIPLILTFVGFSFLLYAIFADMGWRLVIGILGIYILAEASGVRKKLFNRLDEGSELINIEPISYAAFIVVILLGILYSYSVTPKFDNLNLYIGEFILNFLDPLTLSLIILLVGRFISRVINLEENIFSLIKRYIFYLICIFILREFLANGAKYIMGTLSFLNFSLYVIVYLIVIIILTVILFSKESGKK</sequence>
<feature type="transmembrane region" description="Helical" evidence="1">
    <location>
        <begin position="244"/>
        <end position="265"/>
    </location>
</feature>
<dbReference type="GeneID" id="9131152"/>
<dbReference type="eggNOG" id="arCOG04151">
    <property type="taxonomic scope" value="Archaea"/>
</dbReference>
<dbReference type="KEGG" id="mif:Metin_0152"/>
<dbReference type="STRING" id="573063.Metin_0152"/>
<feature type="transmembrane region" description="Helical" evidence="1">
    <location>
        <begin position="215"/>
        <end position="232"/>
    </location>
</feature>
<dbReference type="HOGENOM" id="CLU_048986_1_0_2"/>
<dbReference type="PANTHER" id="PTHR38815">
    <property type="entry name" value="HYPOTHETICAL MEMBRANE PROTEIN, CONSERVED, DUF373 FAMILY"/>
    <property type="match status" value="1"/>
</dbReference>
<dbReference type="PANTHER" id="PTHR38815:SF1">
    <property type="entry name" value="DUF373 FAMILY PROTEIN"/>
    <property type="match status" value="1"/>
</dbReference>
<keyword evidence="1" id="KW-1133">Transmembrane helix</keyword>
<dbReference type="AlphaFoldDB" id="D5VQH1"/>
<dbReference type="Proteomes" id="UP000002061">
    <property type="component" value="Chromosome"/>
</dbReference>
<evidence type="ECO:0000313" key="3">
    <source>
        <dbReference type="Proteomes" id="UP000002061"/>
    </source>
</evidence>
<reference evidence="2" key="1">
    <citation type="submission" date="2010-04" db="EMBL/GenBank/DDBJ databases">
        <title>Complete sequence of Methanocaldococcus infernus ME.</title>
        <authorList>
            <consortium name="US DOE Joint Genome Institute"/>
            <person name="Lucas S."/>
            <person name="Copeland A."/>
            <person name="Lapidus A."/>
            <person name="Cheng J.-F."/>
            <person name="Bruce D."/>
            <person name="Goodwin L."/>
            <person name="Pitluck S."/>
            <person name="Munk A.C."/>
            <person name="Detter J.C."/>
            <person name="Han C."/>
            <person name="Tapia R."/>
            <person name="Land M."/>
            <person name="Hauser L."/>
            <person name="Kyrpides N."/>
            <person name="Mikhailova N."/>
            <person name="Sieprawska-Lupa M."/>
            <person name="Whitman W.B."/>
            <person name="Woyke T."/>
        </authorList>
    </citation>
    <scope>NUCLEOTIDE SEQUENCE [LARGE SCALE GENOMIC DNA]</scope>
    <source>
        <strain evidence="2">ME</strain>
    </source>
</reference>
<dbReference type="InterPro" id="IPR007254">
    <property type="entry name" value="DUF373"/>
</dbReference>